<protein>
    <submittedName>
        <fullName evidence="5">C-type lectin domain-containing protein</fullName>
    </submittedName>
</protein>
<evidence type="ECO:0000313" key="4">
    <source>
        <dbReference type="Proteomes" id="UP000038045"/>
    </source>
</evidence>
<accession>A0A0N4ZRF2</accession>
<dbReference type="SMART" id="SM00327">
    <property type="entry name" value="VWA"/>
    <property type="match status" value="1"/>
</dbReference>
<feature type="domain" description="VWFA" evidence="2">
    <location>
        <begin position="321"/>
        <end position="494"/>
    </location>
</feature>
<keyword evidence="1" id="KW-0472">Membrane</keyword>
<evidence type="ECO:0000259" key="2">
    <source>
        <dbReference type="PROSITE" id="PS50234"/>
    </source>
</evidence>
<dbReference type="SUPFAM" id="SSF53300">
    <property type="entry name" value="vWA-like"/>
    <property type="match status" value="1"/>
</dbReference>
<keyword evidence="1" id="KW-1133">Transmembrane helix</keyword>
<dbReference type="Gene3D" id="3.50.4.10">
    <property type="entry name" value="Hepatocyte Growth Factor"/>
    <property type="match status" value="2"/>
</dbReference>
<evidence type="ECO:0000259" key="3">
    <source>
        <dbReference type="PROSITE" id="PS50948"/>
    </source>
</evidence>
<feature type="transmembrane region" description="Helical" evidence="1">
    <location>
        <begin position="7"/>
        <end position="31"/>
    </location>
</feature>
<dbReference type="SMART" id="SM00473">
    <property type="entry name" value="PAN_AP"/>
    <property type="match status" value="2"/>
</dbReference>
<dbReference type="AlphaFoldDB" id="A0A0N4ZRF2"/>
<dbReference type="Pfam" id="PF00092">
    <property type="entry name" value="VWA"/>
    <property type="match status" value="1"/>
</dbReference>
<dbReference type="InterPro" id="IPR016187">
    <property type="entry name" value="CTDL_fold"/>
</dbReference>
<feature type="domain" description="Apple" evidence="3">
    <location>
        <begin position="102"/>
        <end position="192"/>
    </location>
</feature>
<sequence length="665" mass="77770">MMNKFYLTILIFLCYNNFITAIICPLPWIYFDDNCWLVSKNKLEYKKAERECEERYHGTLAKIEDINQEKFINFILEHESVKENDFTTFRDFTNNKQISKNCFKKITGKYSEISFSSKPNSVIVLSEISDLKICLQECEKVREHLNFNCLSVLWYPDTHDCLLNSEAKTSSENSNFSIVGIPNNIMYYEYTCSEYSNLSFFHDDKISNHIYKYSNKSSEILNIRTCFGKHRHSSLKGFADKIISSLTERECLSECWKCTSCLKNSSSCKSVTYYKDSKECVMASASIKSFGDKFNDVEMLSDFFDRKRECNIYDCGNKEILVSFIIDGSESIGIDTFNKSLNILSTIVEEINEISIFWSVMIYQFGNDNYLELDVTQYDKLYDFKYLLGRIGWRREKNSNLVNSLEGVMTKIDNEITKKQYDDVITFIISDGLINSSILEEIPRFVVDETSSKVYSISLTESYDTSVLSRIVGEKNVYTNENYSQIINNLQKEWCEHNFNNNKDSSLLKNDKTQFDVGVTSNNHNDEFNESYQIWIGLYRNEYGEMKWSDKKNVNEYFKKILHNLEVEGNDGNCVFQQNFQKWMFSSDCNEKRKYICTFKPTLTIEEKFKRDYSMKLEISTTTTTSAWIPLQNVEEFKIDEINDKNIISGKDDLNNMVSSIKSPF</sequence>
<dbReference type="PROSITE" id="PS50948">
    <property type="entry name" value="PAN"/>
    <property type="match status" value="2"/>
</dbReference>
<dbReference type="Proteomes" id="UP000038045">
    <property type="component" value="Unplaced"/>
</dbReference>
<dbReference type="InterPro" id="IPR016186">
    <property type="entry name" value="C-type_lectin-like/link_sf"/>
</dbReference>
<dbReference type="WBParaSite" id="PTRK_0001108800.1">
    <property type="protein sequence ID" value="PTRK_0001108800.1"/>
    <property type="gene ID" value="PTRK_0001108800"/>
</dbReference>
<dbReference type="CDD" id="cd00037">
    <property type="entry name" value="CLECT"/>
    <property type="match status" value="1"/>
</dbReference>
<dbReference type="InterPro" id="IPR036465">
    <property type="entry name" value="vWFA_dom_sf"/>
</dbReference>
<feature type="domain" description="Apple" evidence="3">
    <location>
        <begin position="226"/>
        <end position="310"/>
    </location>
</feature>
<dbReference type="CDD" id="cd01099">
    <property type="entry name" value="PAN_AP_HGF"/>
    <property type="match status" value="1"/>
</dbReference>
<organism evidence="4 5">
    <name type="scientific">Parastrongyloides trichosuri</name>
    <name type="common">Possum-specific nematode worm</name>
    <dbReference type="NCBI Taxonomy" id="131310"/>
    <lineage>
        <taxon>Eukaryota</taxon>
        <taxon>Metazoa</taxon>
        <taxon>Ecdysozoa</taxon>
        <taxon>Nematoda</taxon>
        <taxon>Chromadorea</taxon>
        <taxon>Rhabditida</taxon>
        <taxon>Tylenchina</taxon>
        <taxon>Panagrolaimomorpha</taxon>
        <taxon>Strongyloidoidea</taxon>
        <taxon>Strongyloididae</taxon>
        <taxon>Parastrongyloides</taxon>
    </lineage>
</organism>
<proteinExistence type="predicted"/>
<dbReference type="InterPro" id="IPR002035">
    <property type="entry name" value="VWF_A"/>
</dbReference>
<dbReference type="SUPFAM" id="SSF57414">
    <property type="entry name" value="Hairpin loop containing domain-like"/>
    <property type="match status" value="2"/>
</dbReference>
<keyword evidence="1" id="KW-0812">Transmembrane</keyword>
<evidence type="ECO:0000256" key="1">
    <source>
        <dbReference type="SAM" id="Phobius"/>
    </source>
</evidence>
<evidence type="ECO:0000313" key="5">
    <source>
        <dbReference type="WBParaSite" id="PTRK_0001108800.1"/>
    </source>
</evidence>
<dbReference type="SUPFAM" id="SSF56436">
    <property type="entry name" value="C-type lectin-like"/>
    <property type="match status" value="2"/>
</dbReference>
<dbReference type="Pfam" id="PF00059">
    <property type="entry name" value="Lectin_C"/>
    <property type="match status" value="1"/>
</dbReference>
<dbReference type="InterPro" id="IPR001304">
    <property type="entry name" value="C-type_lectin-like"/>
</dbReference>
<keyword evidence="4" id="KW-1185">Reference proteome</keyword>
<dbReference type="Pfam" id="PF00024">
    <property type="entry name" value="PAN_1"/>
    <property type="match status" value="2"/>
</dbReference>
<dbReference type="InterPro" id="IPR003609">
    <property type="entry name" value="Pan_app"/>
</dbReference>
<reference evidence="5" key="1">
    <citation type="submission" date="2017-02" db="UniProtKB">
        <authorList>
            <consortium name="WormBaseParasite"/>
        </authorList>
    </citation>
    <scope>IDENTIFICATION</scope>
</reference>
<dbReference type="PROSITE" id="PS50234">
    <property type="entry name" value="VWFA"/>
    <property type="match status" value="1"/>
</dbReference>
<dbReference type="Gene3D" id="3.10.100.10">
    <property type="entry name" value="Mannose-Binding Protein A, subunit A"/>
    <property type="match status" value="2"/>
</dbReference>
<name>A0A0N4ZRF2_PARTI</name>
<dbReference type="Gene3D" id="3.40.50.410">
    <property type="entry name" value="von Willebrand factor, type A domain"/>
    <property type="match status" value="1"/>
</dbReference>